<feature type="binding site" evidence="7">
    <location>
        <position position="112"/>
    </location>
    <ligand>
        <name>Zn(2+)</name>
        <dbReference type="ChEBI" id="CHEBI:29105"/>
        <label>1</label>
    </ligand>
</feature>
<keyword evidence="4 7" id="KW-0479">Metal-binding</keyword>
<dbReference type="Gene3D" id="3.60.15.10">
    <property type="entry name" value="Ribonuclease Z/Hydroxyacylglutathione hydrolase-like"/>
    <property type="match status" value="1"/>
</dbReference>
<evidence type="ECO:0000256" key="6">
    <source>
        <dbReference type="ARBA" id="ARBA00022833"/>
    </source>
</evidence>
<evidence type="ECO:0000259" key="8">
    <source>
        <dbReference type="SMART" id="SM00849"/>
    </source>
</evidence>
<dbReference type="PANTHER" id="PTHR43705:SF1">
    <property type="entry name" value="HYDROXYACYLGLUTATHIONE HYDROLASE GLOB"/>
    <property type="match status" value="1"/>
</dbReference>
<comment type="similarity">
    <text evidence="3 7">Belongs to the metallo-beta-lactamase superfamily. Glyoxalase II family.</text>
</comment>
<proteinExistence type="inferred from homology"/>
<evidence type="ECO:0000256" key="2">
    <source>
        <dbReference type="ARBA" id="ARBA00004963"/>
    </source>
</evidence>
<feature type="binding site" evidence="7">
    <location>
        <position position="58"/>
    </location>
    <ligand>
        <name>Zn(2+)</name>
        <dbReference type="ChEBI" id="CHEBI:29105"/>
        <label>1</label>
    </ligand>
</feature>
<evidence type="ECO:0000256" key="5">
    <source>
        <dbReference type="ARBA" id="ARBA00022801"/>
    </source>
</evidence>
<feature type="binding site" evidence="7">
    <location>
        <position position="132"/>
    </location>
    <ligand>
        <name>Zn(2+)</name>
        <dbReference type="ChEBI" id="CHEBI:29105"/>
        <label>2</label>
    </ligand>
</feature>
<evidence type="ECO:0000256" key="4">
    <source>
        <dbReference type="ARBA" id="ARBA00022723"/>
    </source>
</evidence>
<dbReference type="PANTHER" id="PTHR43705">
    <property type="entry name" value="HYDROXYACYLGLUTATHIONE HYDROLASE"/>
    <property type="match status" value="1"/>
</dbReference>
<dbReference type="NCBIfam" id="TIGR03413">
    <property type="entry name" value="GSH_gloB"/>
    <property type="match status" value="1"/>
</dbReference>
<comment type="catalytic activity">
    <reaction evidence="1 7">
        <text>an S-(2-hydroxyacyl)glutathione + H2O = a 2-hydroxy carboxylate + glutathione + H(+)</text>
        <dbReference type="Rhea" id="RHEA:21864"/>
        <dbReference type="ChEBI" id="CHEBI:15377"/>
        <dbReference type="ChEBI" id="CHEBI:15378"/>
        <dbReference type="ChEBI" id="CHEBI:57925"/>
        <dbReference type="ChEBI" id="CHEBI:58896"/>
        <dbReference type="ChEBI" id="CHEBI:71261"/>
        <dbReference type="EC" id="3.1.2.6"/>
    </reaction>
</comment>
<comment type="subunit">
    <text evidence="7">Monomer.</text>
</comment>
<dbReference type="HAMAP" id="MF_01374">
    <property type="entry name" value="Glyoxalase_2"/>
    <property type="match status" value="1"/>
</dbReference>
<keyword evidence="10" id="KW-1185">Reference proteome</keyword>
<dbReference type="UniPathway" id="UPA00619">
    <property type="reaction ID" value="UER00676"/>
</dbReference>
<feature type="binding site" evidence="7">
    <location>
        <position position="170"/>
    </location>
    <ligand>
        <name>Zn(2+)</name>
        <dbReference type="ChEBI" id="CHEBI:29105"/>
        <label>2</label>
    </ligand>
</feature>
<dbReference type="AlphaFoldDB" id="A0A4R6U1U3"/>
<dbReference type="SUPFAM" id="SSF56281">
    <property type="entry name" value="Metallo-hydrolase/oxidoreductase"/>
    <property type="match status" value="1"/>
</dbReference>
<comment type="function">
    <text evidence="7">Thiolesterase that catalyzes the hydrolysis of S-D-lactoyl-glutathione to form glutathione and D-lactic acid.</text>
</comment>
<dbReference type="Pfam" id="PF00753">
    <property type="entry name" value="Lactamase_B"/>
    <property type="match status" value="1"/>
</dbReference>
<dbReference type="InterPro" id="IPR017782">
    <property type="entry name" value="Hydroxyacylglutathione_Hdrlase"/>
</dbReference>
<feature type="binding site" evidence="7">
    <location>
        <position position="61"/>
    </location>
    <ligand>
        <name>Zn(2+)</name>
        <dbReference type="ChEBI" id="CHEBI:29105"/>
        <label>2</label>
    </ligand>
</feature>
<dbReference type="SMART" id="SM00849">
    <property type="entry name" value="Lactamase_B"/>
    <property type="match status" value="1"/>
</dbReference>
<sequence>MLTITALPAFNDNYIWLLQNPVTHCCAVVDPGDAGPVIRWLEDNPQWQLTDILITHHHRDHTGGIAALKQLTGATVYGPQLETIEGVDHPLSDGQQVQVLGRTLSVLHVPGHTLGHIAYYLDGQQPWLFSGDTLFLAGCGRLFEGTPEQMYHSLQRLAALPAHTLVYCTHEYSLSNLKFAAAVEPDNTVISARMQEIDALRKQDRISLPSTLADELATNPFLRCNEQQVITSAARESGQPPASPVEVFAAIRVWKDNF</sequence>
<dbReference type="Pfam" id="PF16123">
    <property type="entry name" value="HAGH_C"/>
    <property type="match status" value="1"/>
</dbReference>
<feature type="binding site" evidence="7">
    <location>
        <position position="60"/>
    </location>
    <ligand>
        <name>Zn(2+)</name>
        <dbReference type="ChEBI" id="CHEBI:29105"/>
        <label>2</label>
    </ligand>
</feature>
<comment type="caution">
    <text evidence="9">The sequence shown here is derived from an EMBL/GenBank/DDBJ whole genome shotgun (WGS) entry which is preliminary data.</text>
</comment>
<gene>
    <name evidence="7" type="primary">gloB</name>
    <name evidence="9" type="ORF">DFQ45_102287</name>
</gene>
<keyword evidence="5 7" id="KW-0378">Hydrolase</keyword>
<dbReference type="InterPro" id="IPR035680">
    <property type="entry name" value="Clx_II_MBL"/>
</dbReference>
<evidence type="ECO:0000313" key="10">
    <source>
        <dbReference type="Proteomes" id="UP000294575"/>
    </source>
</evidence>
<keyword evidence="6 7" id="KW-0862">Zinc</keyword>
<evidence type="ECO:0000256" key="1">
    <source>
        <dbReference type="ARBA" id="ARBA00001623"/>
    </source>
</evidence>
<dbReference type="GO" id="GO:0019243">
    <property type="term" value="P:methylglyoxal catabolic process to D-lactate via S-lactoyl-glutathione"/>
    <property type="evidence" value="ECO:0007669"/>
    <property type="project" value="UniProtKB-UniRule"/>
</dbReference>
<evidence type="ECO:0000256" key="3">
    <source>
        <dbReference type="ARBA" id="ARBA00006759"/>
    </source>
</evidence>
<reference evidence="9 10" key="1">
    <citation type="submission" date="2019-03" db="EMBL/GenBank/DDBJ databases">
        <title>Genomic Encyclopedia of Type Strains, Phase IV (KMG-IV): sequencing the most valuable type-strain genomes for metagenomic binning, comparative biology and taxonomic classification.</title>
        <authorList>
            <person name="Goeker M."/>
        </authorList>
    </citation>
    <scope>NUCLEOTIDE SEQUENCE [LARGE SCALE GENOMIC DNA]</scope>
    <source>
        <strain evidence="9 10">DSM 28679</strain>
    </source>
</reference>
<dbReference type="InterPro" id="IPR032282">
    <property type="entry name" value="HAGH_C"/>
</dbReference>
<evidence type="ECO:0000256" key="7">
    <source>
        <dbReference type="HAMAP-Rule" id="MF_01374"/>
    </source>
</evidence>
<dbReference type="InterPro" id="IPR036866">
    <property type="entry name" value="RibonucZ/Hydroxyglut_hydro"/>
</dbReference>
<dbReference type="RefSeq" id="WP_101496608.1">
    <property type="nucleotide sequence ID" value="NZ_LNJZ01000006.1"/>
</dbReference>
<dbReference type="InterPro" id="IPR050110">
    <property type="entry name" value="Glyoxalase_II_hydrolase"/>
</dbReference>
<protein>
    <recommendedName>
        <fullName evidence="7">Hydroxyacylglutathione hydrolase</fullName>
        <ecNumber evidence="7">3.1.2.6</ecNumber>
    </recommendedName>
    <alternativeName>
        <fullName evidence="7">Glyoxalase II</fullName>
        <shortName evidence="7">Glx II</shortName>
    </alternativeName>
</protein>
<feature type="binding site" evidence="7">
    <location>
        <position position="56"/>
    </location>
    <ligand>
        <name>Zn(2+)</name>
        <dbReference type="ChEBI" id="CHEBI:29105"/>
        <label>1</label>
    </ligand>
</feature>
<comment type="cofactor">
    <cofactor evidence="7">
        <name>Zn(2+)</name>
        <dbReference type="ChEBI" id="CHEBI:29105"/>
    </cofactor>
    <text evidence="7">Binds 2 Zn(2+) ions per subunit.</text>
</comment>
<evidence type="ECO:0000313" key="9">
    <source>
        <dbReference type="EMBL" id="TDQ39586.1"/>
    </source>
</evidence>
<name>A0A4R6U1U3_9GAMM</name>
<accession>A0A4R6U1U3</accession>
<dbReference type="GO" id="GO:0004416">
    <property type="term" value="F:hydroxyacylglutathione hydrolase activity"/>
    <property type="evidence" value="ECO:0007669"/>
    <property type="project" value="UniProtKB-UniRule"/>
</dbReference>
<organism evidence="9 10">
    <name type="scientific">Thiopseudomonas denitrificans</name>
    <dbReference type="NCBI Taxonomy" id="1501432"/>
    <lineage>
        <taxon>Bacteria</taxon>
        <taxon>Pseudomonadati</taxon>
        <taxon>Pseudomonadota</taxon>
        <taxon>Gammaproteobacteria</taxon>
        <taxon>Pseudomonadales</taxon>
        <taxon>Pseudomonadaceae</taxon>
        <taxon>Thiopseudomonas</taxon>
    </lineage>
</organism>
<dbReference type="Proteomes" id="UP000294575">
    <property type="component" value="Unassembled WGS sequence"/>
</dbReference>
<dbReference type="OrthoDB" id="9802248at2"/>
<dbReference type="CDD" id="cd07723">
    <property type="entry name" value="hydroxyacylglutathione_hydrolase_MBL-fold"/>
    <property type="match status" value="1"/>
</dbReference>
<dbReference type="EMBL" id="SNYK01000002">
    <property type="protein sequence ID" value="TDQ39586.1"/>
    <property type="molecule type" value="Genomic_DNA"/>
</dbReference>
<dbReference type="EC" id="3.1.2.6" evidence="7"/>
<feature type="domain" description="Metallo-beta-lactamase" evidence="8">
    <location>
        <begin position="12"/>
        <end position="170"/>
    </location>
</feature>
<dbReference type="PIRSF" id="PIRSF005457">
    <property type="entry name" value="Glx"/>
    <property type="match status" value="1"/>
</dbReference>
<dbReference type="InterPro" id="IPR001279">
    <property type="entry name" value="Metallo-B-lactamas"/>
</dbReference>
<dbReference type="GO" id="GO:0046872">
    <property type="term" value="F:metal ion binding"/>
    <property type="evidence" value="ECO:0007669"/>
    <property type="project" value="UniProtKB-KW"/>
</dbReference>
<feature type="binding site" evidence="7">
    <location>
        <position position="132"/>
    </location>
    <ligand>
        <name>Zn(2+)</name>
        <dbReference type="ChEBI" id="CHEBI:29105"/>
        <label>1</label>
    </ligand>
</feature>
<comment type="pathway">
    <text evidence="2 7">Secondary metabolite metabolism; methylglyoxal degradation; (R)-lactate from methylglyoxal: step 2/2.</text>
</comment>